<evidence type="ECO:0000256" key="3">
    <source>
        <dbReference type="ARBA" id="ARBA00011489"/>
    </source>
</evidence>
<comment type="subunit">
    <text evidence="3 8">Homodimer and heterodimers.</text>
</comment>
<comment type="similarity">
    <text evidence="2 8">Belongs to the Casparian strip membrane proteins (CASP) family.</text>
</comment>
<evidence type="ECO:0000256" key="1">
    <source>
        <dbReference type="ARBA" id="ARBA00004651"/>
    </source>
</evidence>
<protein>
    <recommendedName>
        <fullName evidence="8">CASP-like protein</fullName>
    </recommendedName>
</protein>
<feature type="transmembrane region" description="Helical" evidence="8">
    <location>
        <begin position="159"/>
        <end position="182"/>
    </location>
</feature>
<evidence type="ECO:0000256" key="8">
    <source>
        <dbReference type="RuleBase" id="RU361233"/>
    </source>
</evidence>
<dbReference type="PANTHER" id="PTHR36488:SF8">
    <property type="entry name" value="CASP-LIKE PROTEIN 1U1"/>
    <property type="match status" value="1"/>
</dbReference>
<feature type="transmembrane region" description="Helical" evidence="8">
    <location>
        <begin position="25"/>
        <end position="44"/>
    </location>
</feature>
<feature type="domain" description="Casparian strip membrane protein" evidence="9">
    <location>
        <begin position="22"/>
        <end position="171"/>
    </location>
</feature>
<evidence type="ECO:0000256" key="6">
    <source>
        <dbReference type="ARBA" id="ARBA00022989"/>
    </source>
</evidence>
<dbReference type="Proteomes" id="UP000242715">
    <property type="component" value="Unassembled WGS sequence"/>
</dbReference>
<dbReference type="NCBIfam" id="TIGR01569">
    <property type="entry name" value="A_tha_TIGR01569"/>
    <property type="match status" value="1"/>
</dbReference>
<evidence type="ECO:0000259" key="9">
    <source>
        <dbReference type="Pfam" id="PF04535"/>
    </source>
</evidence>
<dbReference type="AlphaFoldDB" id="A0A2Z6P5M9"/>
<keyword evidence="11" id="KW-1185">Reference proteome</keyword>
<sequence>MEGQSPMVLKEIEVTKSSLEGKINLILRLCGLVLTLVAATVIATDKQTTVIPIKLTDSLPPLDVPVTAKWQYMSAYVYFVVANVIACAYATLSFIIALANGHKSKLLVTLVTLLDAIMVALLFSCNGAALAIGVLAKHGNSHVRWNKVCHVFDKFCNQVAASCLISLLGSLVFILLVVLPALRLHRRT</sequence>
<keyword evidence="4 8" id="KW-1003">Cell membrane</keyword>
<feature type="transmembrane region" description="Helical" evidence="8">
    <location>
        <begin position="106"/>
        <end position="136"/>
    </location>
</feature>
<comment type="subcellular location">
    <subcellularLocation>
        <location evidence="1 8">Cell membrane</location>
        <topology evidence="1 8">Multi-pass membrane protein</topology>
    </subcellularLocation>
</comment>
<evidence type="ECO:0000256" key="7">
    <source>
        <dbReference type="ARBA" id="ARBA00023136"/>
    </source>
</evidence>
<evidence type="ECO:0000313" key="11">
    <source>
        <dbReference type="Proteomes" id="UP000242715"/>
    </source>
</evidence>
<evidence type="ECO:0000313" key="10">
    <source>
        <dbReference type="EMBL" id="GAU37737.1"/>
    </source>
</evidence>
<keyword evidence="6 8" id="KW-1133">Transmembrane helix</keyword>
<dbReference type="Pfam" id="PF04535">
    <property type="entry name" value="CASP_dom"/>
    <property type="match status" value="1"/>
</dbReference>
<proteinExistence type="inferred from homology"/>
<dbReference type="InterPro" id="IPR044173">
    <property type="entry name" value="CASPL"/>
</dbReference>
<name>A0A2Z6P5M9_TRISU</name>
<evidence type="ECO:0000256" key="5">
    <source>
        <dbReference type="ARBA" id="ARBA00022692"/>
    </source>
</evidence>
<keyword evidence="7 8" id="KW-0472">Membrane</keyword>
<dbReference type="PANTHER" id="PTHR36488">
    <property type="entry name" value="CASP-LIKE PROTEIN 1U1"/>
    <property type="match status" value="1"/>
</dbReference>
<reference evidence="11" key="1">
    <citation type="journal article" date="2017" name="Front. Plant Sci.">
        <title>Climate Clever Clovers: New Paradigm to Reduce the Environmental Footprint of Ruminants by Breeding Low Methanogenic Forages Utilizing Haplotype Variation.</title>
        <authorList>
            <person name="Kaur P."/>
            <person name="Appels R."/>
            <person name="Bayer P.E."/>
            <person name="Keeble-Gagnere G."/>
            <person name="Wang J."/>
            <person name="Hirakawa H."/>
            <person name="Shirasawa K."/>
            <person name="Vercoe P."/>
            <person name="Stefanova K."/>
            <person name="Durmic Z."/>
            <person name="Nichols P."/>
            <person name="Revell C."/>
            <person name="Isobe S.N."/>
            <person name="Edwards D."/>
            <person name="Erskine W."/>
        </authorList>
    </citation>
    <scope>NUCLEOTIDE SEQUENCE [LARGE SCALE GENOMIC DNA]</scope>
    <source>
        <strain evidence="11">cv. Daliak</strain>
    </source>
</reference>
<dbReference type="InterPro" id="IPR006459">
    <property type="entry name" value="CASP/CASPL"/>
</dbReference>
<feature type="transmembrane region" description="Helical" evidence="8">
    <location>
        <begin position="75"/>
        <end position="99"/>
    </location>
</feature>
<dbReference type="InterPro" id="IPR006702">
    <property type="entry name" value="CASP_dom"/>
</dbReference>
<gene>
    <name evidence="10" type="ORF">TSUD_382300</name>
</gene>
<dbReference type="EMBL" id="DF973686">
    <property type="protein sequence ID" value="GAU37737.1"/>
    <property type="molecule type" value="Genomic_DNA"/>
</dbReference>
<dbReference type="GO" id="GO:0005886">
    <property type="term" value="C:plasma membrane"/>
    <property type="evidence" value="ECO:0007669"/>
    <property type="project" value="UniProtKB-SubCell"/>
</dbReference>
<dbReference type="OrthoDB" id="1898688at2759"/>
<accession>A0A2Z6P5M9</accession>
<organism evidence="10 11">
    <name type="scientific">Trifolium subterraneum</name>
    <name type="common">Subterranean clover</name>
    <dbReference type="NCBI Taxonomy" id="3900"/>
    <lineage>
        <taxon>Eukaryota</taxon>
        <taxon>Viridiplantae</taxon>
        <taxon>Streptophyta</taxon>
        <taxon>Embryophyta</taxon>
        <taxon>Tracheophyta</taxon>
        <taxon>Spermatophyta</taxon>
        <taxon>Magnoliopsida</taxon>
        <taxon>eudicotyledons</taxon>
        <taxon>Gunneridae</taxon>
        <taxon>Pentapetalae</taxon>
        <taxon>rosids</taxon>
        <taxon>fabids</taxon>
        <taxon>Fabales</taxon>
        <taxon>Fabaceae</taxon>
        <taxon>Papilionoideae</taxon>
        <taxon>50 kb inversion clade</taxon>
        <taxon>NPAAA clade</taxon>
        <taxon>Hologalegina</taxon>
        <taxon>IRL clade</taxon>
        <taxon>Trifolieae</taxon>
        <taxon>Trifolium</taxon>
    </lineage>
</organism>
<keyword evidence="5 8" id="KW-0812">Transmembrane</keyword>
<evidence type="ECO:0000256" key="4">
    <source>
        <dbReference type="ARBA" id="ARBA00022475"/>
    </source>
</evidence>
<evidence type="ECO:0000256" key="2">
    <source>
        <dbReference type="ARBA" id="ARBA00007651"/>
    </source>
</evidence>